<dbReference type="STRING" id="335973.SAMN04488693_10951"/>
<gene>
    <name evidence="5" type="primary">lipB</name>
    <name evidence="11" type="ORF">SAMN04488693_10951</name>
</gene>
<comment type="subcellular location">
    <subcellularLocation>
        <location evidence="5">Cytoplasm</location>
    </subcellularLocation>
</comment>
<evidence type="ECO:0000256" key="2">
    <source>
        <dbReference type="ARBA" id="ARBA00022679"/>
    </source>
</evidence>
<dbReference type="CDD" id="cd16444">
    <property type="entry name" value="LipB"/>
    <property type="match status" value="1"/>
</dbReference>
<comment type="similarity">
    <text evidence="5 6">Belongs to the LipB family.</text>
</comment>
<feature type="binding site" evidence="5 8">
    <location>
        <begin position="144"/>
        <end position="146"/>
    </location>
    <ligand>
        <name>substrate</name>
    </ligand>
</feature>
<dbReference type="Proteomes" id="UP000199258">
    <property type="component" value="Unassembled WGS sequence"/>
</dbReference>
<dbReference type="GO" id="GO:0033819">
    <property type="term" value="F:lipoyl(octanoyl) transferase activity"/>
    <property type="evidence" value="ECO:0007669"/>
    <property type="project" value="UniProtKB-EC"/>
</dbReference>
<dbReference type="GO" id="GO:0009249">
    <property type="term" value="P:protein lipoylation"/>
    <property type="evidence" value="ECO:0007669"/>
    <property type="project" value="InterPro"/>
</dbReference>
<evidence type="ECO:0000256" key="8">
    <source>
        <dbReference type="PIRSR" id="PIRSR016262-2"/>
    </source>
</evidence>
<dbReference type="Gene3D" id="3.30.930.10">
    <property type="entry name" value="Bira Bifunctional Protein, Domain 2"/>
    <property type="match status" value="1"/>
</dbReference>
<dbReference type="NCBIfam" id="NF010925">
    <property type="entry name" value="PRK14345.1"/>
    <property type="match status" value="1"/>
</dbReference>
<feature type="site" description="Lowers pKa of active site Cys" evidence="5 9">
    <location>
        <position position="141"/>
    </location>
</feature>
<evidence type="ECO:0000256" key="1">
    <source>
        <dbReference type="ARBA" id="ARBA00004821"/>
    </source>
</evidence>
<evidence type="ECO:0000256" key="4">
    <source>
        <dbReference type="ARBA" id="ARBA00024732"/>
    </source>
</evidence>
<dbReference type="EMBL" id="FNDT01000009">
    <property type="protein sequence ID" value="SDI32108.1"/>
    <property type="molecule type" value="Genomic_DNA"/>
</dbReference>
<dbReference type="PIRSF" id="PIRSF016262">
    <property type="entry name" value="LPLase"/>
    <property type="match status" value="1"/>
</dbReference>
<feature type="domain" description="BPL/LPL catalytic" evidence="10">
    <location>
        <begin position="34"/>
        <end position="214"/>
    </location>
</feature>
<organism evidence="11 12">
    <name type="scientific">Arthrobacter subterraneus</name>
    <dbReference type="NCBI Taxonomy" id="335973"/>
    <lineage>
        <taxon>Bacteria</taxon>
        <taxon>Bacillati</taxon>
        <taxon>Actinomycetota</taxon>
        <taxon>Actinomycetes</taxon>
        <taxon>Micrococcales</taxon>
        <taxon>Micrococcaceae</taxon>
        <taxon>Arthrobacter</taxon>
    </lineage>
</organism>
<dbReference type="InterPro" id="IPR004143">
    <property type="entry name" value="BPL_LPL_catalytic"/>
</dbReference>
<reference evidence="11 12" key="1">
    <citation type="submission" date="2016-10" db="EMBL/GenBank/DDBJ databases">
        <authorList>
            <person name="de Groot N.N."/>
        </authorList>
    </citation>
    <scope>NUCLEOTIDE SEQUENCE [LARGE SCALE GENOMIC DNA]</scope>
    <source>
        <strain evidence="11 12">NP_1H</strain>
    </source>
</reference>
<name>A0A1G8JLJ3_9MICC</name>
<protein>
    <recommendedName>
        <fullName evidence="5 6">Octanoyltransferase</fullName>
        <ecNumber evidence="5 6">2.3.1.181</ecNumber>
    </recommendedName>
    <alternativeName>
        <fullName evidence="5">Lipoate-protein ligase B</fullName>
    </alternativeName>
    <alternativeName>
        <fullName evidence="5">Lipoyl/octanoyl transferase</fullName>
    </alternativeName>
    <alternativeName>
        <fullName evidence="5">Octanoyl-[acyl-carrier-protein]-protein N-octanoyltransferase</fullName>
    </alternativeName>
</protein>
<evidence type="ECO:0000256" key="6">
    <source>
        <dbReference type="PIRNR" id="PIRNR016262"/>
    </source>
</evidence>
<dbReference type="SUPFAM" id="SSF55681">
    <property type="entry name" value="Class II aaRS and biotin synthetases"/>
    <property type="match status" value="1"/>
</dbReference>
<proteinExistence type="inferred from homology"/>
<dbReference type="GO" id="GO:0005737">
    <property type="term" value="C:cytoplasm"/>
    <property type="evidence" value="ECO:0007669"/>
    <property type="project" value="UniProtKB-SubCell"/>
</dbReference>
<dbReference type="InterPro" id="IPR000544">
    <property type="entry name" value="Octanoyltransferase"/>
</dbReference>
<dbReference type="PANTHER" id="PTHR10993:SF7">
    <property type="entry name" value="LIPOYLTRANSFERASE 2, MITOCHONDRIAL-RELATED"/>
    <property type="match status" value="1"/>
</dbReference>
<evidence type="ECO:0000313" key="11">
    <source>
        <dbReference type="EMBL" id="SDI32108.1"/>
    </source>
</evidence>
<dbReference type="InterPro" id="IPR045864">
    <property type="entry name" value="aa-tRNA-synth_II/BPL/LPL"/>
</dbReference>
<feature type="active site" description="Acyl-thioester intermediate" evidence="5 7">
    <location>
        <position position="175"/>
    </location>
</feature>
<feature type="binding site" evidence="5 8">
    <location>
        <begin position="157"/>
        <end position="159"/>
    </location>
    <ligand>
        <name>substrate</name>
    </ligand>
</feature>
<evidence type="ECO:0000256" key="5">
    <source>
        <dbReference type="HAMAP-Rule" id="MF_00013"/>
    </source>
</evidence>
<dbReference type="EC" id="2.3.1.181" evidence="5 6"/>
<dbReference type="RefSeq" id="WP_026545775.1">
    <property type="nucleotide sequence ID" value="NZ_FNDT01000009.1"/>
</dbReference>
<evidence type="ECO:0000259" key="10">
    <source>
        <dbReference type="PROSITE" id="PS51733"/>
    </source>
</evidence>
<dbReference type="UniPathway" id="UPA00538">
    <property type="reaction ID" value="UER00592"/>
</dbReference>
<evidence type="ECO:0000256" key="7">
    <source>
        <dbReference type="PIRSR" id="PIRSR016262-1"/>
    </source>
</evidence>
<dbReference type="HAMAP" id="MF_00013">
    <property type="entry name" value="LipB"/>
    <property type="match status" value="1"/>
</dbReference>
<comment type="catalytic activity">
    <reaction evidence="5 6">
        <text>octanoyl-[ACP] + L-lysyl-[protein] = N(6)-octanoyl-L-lysyl-[protein] + holo-[ACP] + H(+)</text>
        <dbReference type="Rhea" id="RHEA:17665"/>
        <dbReference type="Rhea" id="RHEA-COMP:9636"/>
        <dbReference type="Rhea" id="RHEA-COMP:9685"/>
        <dbReference type="Rhea" id="RHEA-COMP:9752"/>
        <dbReference type="Rhea" id="RHEA-COMP:9928"/>
        <dbReference type="ChEBI" id="CHEBI:15378"/>
        <dbReference type="ChEBI" id="CHEBI:29969"/>
        <dbReference type="ChEBI" id="CHEBI:64479"/>
        <dbReference type="ChEBI" id="CHEBI:78463"/>
        <dbReference type="ChEBI" id="CHEBI:78809"/>
        <dbReference type="EC" id="2.3.1.181"/>
    </reaction>
</comment>
<dbReference type="Pfam" id="PF21948">
    <property type="entry name" value="LplA-B_cat"/>
    <property type="match status" value="1"/>
</dbReference>
<keyword evidence="3 5" id="KW-0012">Acyltransferase</keyword>
<comment type="function">
    <text evidence="4 5 6">Catalyzes the transfer of endogenously produced octanoic acid from octanoyl-acyl-carrier-protein onto the lipoyl domains of lipoate-dependent enzymes. Lipoyl-ACP can also act as a substrate although octanoyl-ACP is likely to be the physiological substrate.</text>
</comment>
<dbReference type="PANTHER" id="PTHR10993">
    <property type="entry name" value="OCTANOYLTRANSFERASE"/>
    <property type="match status" value="1"/>
</dbReference>
<keyword evidence="12" id="KW-1185">Reference proteome</keyword>
<evidence type="ECO:0000256" key="9">
    <source>
        <dbReference type="PIRSR" id="PIRSR016262-3"/>
    </source>
</evidence>
<feature type="binding site" evidence="5 8">
    <location>
        <begin position="72"/>
        <end position="79"/>
    </location>
    <ligand>
        <name>substrate</name>
    </ligand>
</feature>
<evidence type="ECO:0000256" key="3">
    <source>
        <dbReference type="ARBA" id="ARBA00023315"/>
    </source>
</evidence>
<dbReference type="InterPro" id="IPR020605">
    <property type="entry name" value="Octanoyltransferase_CS"/>
</dbReference>
<sequence>MTLEFSRIGFDPHFVDYLEGWDRQKALHASVIAGTSPSSVLLLEHSPVYTAGKRTEEHEKPFDGTPVVPVDRGGKLTWHGPGQLVAYPILALPEPTRVADYVGILEDVIIAVLTDYGLSGIRIEGRSGVWLAADDRGPDRKIAAIGIRINRRVTMHGFAINCSNDLAPFAQIVPCGITDAGVTSISHELGRTVTPADLVSRIEEELRNNETALVLGADQHPAAIKTARAVGNDRPEGALL</sequence>
<comment type="pathway">
    <text evidence="1 5 6">Protein modification; protein lipoylation via endogenous pathway; protein N(6)-(lipoyl)lysine from octanoyl-[acyl-carrier-protein]: step 1/2.</text>
</comment>
<dbReference type="PROSITE" id="PS01313">
    <property type="entry name" value="LIPB"/>
    <property type="match status" value="1"/>
</dbReference>
<dbReference type="PROSITE" id="PS51733">
    <property type="entry name" value="BPL_LPL_CATALYTIC"/>
    <property type="match status" value="1"/>
</dbReference>
<dbReference type="OrthoDB" id="9787061at2"/>
<dbReference type="NCBIfam" id="TIGR00214">
    <property type="entry name" value="lipB"/>
    <property type="match status" value="1"/>
</dbReference>
<evidence type="ECO:0000313" key="12">
    <source>
        <dbReference type="Proteomes" id="UP000199258"/>
    </source>
</evidence>
<dbReference type="AlphaFoldDB" id="A0A1G8JLJ3"/>
<accession>A0A1G8JLJ3</accession>
<comment type="miscellaneous">
    <text evidence="5">In the reaction, the free carboxyl group of octanoic acid is attached via an amide linkage to the epsilon-amino group of a specific lysine residue of lipoyl domains of lipoate-dependent enzymes.</text>
</comment>
<keyword evidence="5" id="KW-0963">Cytoplasm</keyword>
<keyword evidence="2 5" id="KW-0808">Transferase</keyword>